<sequence length="165" mass="19234">MVAVVLSGVIGRYIYLQIPRTIEGREMNLNEINQIKDELNKKLVTVYHIEEKALEDILNAVKKRPDRSGNNMLARSIAKYKFESRTISEVKEILKHNNIHGKGYKEVIRLIKDEINLNRKIDRLISMQNLFKYWHVAHLPFALLMLITMLIHVGVAITFGAHWIF</sequence>
<evidence type="ECO:0000256" key="1">
    <source>
        <dbReference type="SAM" id="Phobius"/>
    </source>
</evidence>
<organism evidence="2 3">
    <name type="scientific">Aquipluma nitroreducens</name>
    <dbReference type="NCBI Taxonomy" id="2010828"/>
    <lineage>
        <taxon>Bacteria</taxon>
        <taxon>Pseudomonadati</taxon>
        <taxon>Bacteroidota</taxon>
        <taxon>Bacteroidia</taxon>
        <taxon>Marinilabiliales</taxon>
        <taxon>Prolixibacteraceae</taxon>
        <taxon>Aquipluma</taxon>
    </lineage>
</organism>
<proteinExistence type="predicted"/>
<dbReference type="EMBL" id="AP018694">
    <property type="protein sequence ID" value="BBE18060.1"/>
    <property type="molecule type" value="Genomic_DNA"/>
</dbReference>
<keyword evidence="1" id="KW-1133">Transmembrane helix</keyword>
<evidence type="ECO:0000313" key="2">
    <source>
        <dbReference type="EMBL" id="BBE18060.1"/>
    </source>
</evidence>
<dbReference type="AlphaFoldDB" id="A0A5K7S932"/>
<evidence type="ECO:0000313" key="3">
    <source>
        <dbReference type="Proteomes" id="UP001193389"/>
    </source>
</evidence>
<keyword evidence="1" id="KW-0812">Transmembrane</keyword>
<reference evidence="2" key="1">
    <citation type="journal article" date="2020" name="Int. J. Syst. Evol. Microbiol.">
        <title>Aquipluma nitroreducens gen. nov. sp. nov., a novel facultatively anaerobic bacterium isolated from a freshwater lake.</title>
        <authorList>
            <person name="Watanabe M."/>
            <person name="Kojima H."/>
            <person name="Fukui M."/>
        </authorList>
    </citation>
    <scope>NUCLEOTIDE SEQUENCE</scope>
    <source>
        <strain evidence="2">MeG22</strain>
    </source>
</reference>
<feature type="transmembrane region" description="Helical" evidence="1">
    <location>
        <begin position="141"/>
        <end position="164"/>
    </location>
</feature>
<dbReference type="Proteomes" id="UP001193389">
    <property type="component" value="Chromosome"/>
</dbReference>
<name>A0A5K7S932_9BACT</name>
<dbReference type="KEGG" id="anf:AQPE_2220"/>
<gene>
    <name evidence="2" type="ORF">AQPE_2220</name>
</gene>
<protein>
    <submittedName>
        <fullName evidence="2">Bll4815 protein</fullName>
    </submittedName>
</protein>
<accession>A0A5K7S932</accession>
<keyword evidence="1" id="KW-0472">Membrane</keyword>
<keyword evidence="3" id="KW-1185">Reference proteome</keyword>